<name>V9E0U1_PHYNI</name>
<dbReference type="PANTHER" id="PTHR19241">
    <property type="entry name" value="ATP-BINDING CASSETTE TRANSPORTER"/>
    <property type="match status" value="1"/>
</dbReference>
<keyword evidence="1" id="KW-0813">Transport</keyword>
<dbReference type="Gene3D" id="3.40.50.300">
    <property type="entry name" value="P-loop containing nucleotide triphosphate hydrolases"/>
    <property type="match status" value="1"/>
</dbReference>
<reference evidence="3 4" key="1">
    <citation type="submission" date="2013-11" db="EMBL/GenBank/DDBJ databases">
        <title>The Genome Sequence of Phytophthora parasitica P1569.</title>
        <authorList>
            <consortium name="The Broad Institute Genomics Platform"/>
            <person name="Russ C."/>
            <person name="Tyler B."/>
            <person name="Panabieres F."/>
            <person name="Shan W."/>
            <person name="Tripathy S."/>
            <person name="Grunwald N."/>
            <person name="Machado M."/>
            <person name="Johnson C.S."/>
            <person name="Arredondo F."/>
            <person name="Hong C."/>
            <person name="Coffey M."/>
            <person name="Young S.K."/>
            <person name="Zeng Q."/>
            <person name="Gargeya S."/>
            <person name="Fitzgerald M."/>
            <person name="Abouelleil A."/>
            <person name="Alvarado L."/>
            <person name="Chapman S.B."/>
            <person name="Gainer-Dewar J."/>
            <person name="Goldberg J."/>
            <person name="Griggs A."/>
            <person name="Gujja S."/>
            <person name="Hansen M."/>
            <person name="Howarth C."/>
            <person name="Imamovic A."/>
            <person name="Ireland A."/>
            <person name="Larimer J."/>
            <person name="McCowan C."/>
            <person name="Murphy C."/>
            <person name="Pearson M."/>
            <person name="Poon T.W."/>
            <person name="Priest M."/>
            <person name="Roberts A."/>
            <person name="Saif S."/>
            <person name="Shea T."/>
            <person name="Sykes S."/>
            <person name="Wortman J."/>
            <person name="Nusbaum C."/>
            <person name="Birren B."/>
        </authorList>
    </citation>
    <scope>NUCLEOTIDE SEQUENCE [LARGE SCALE GENOMIC DNA]</scope>
    <source>
        <strain evidence="3 4">P1569</strain>
    </source>
</reference>
<feature type="signal peptide" evidence="2">
    <location>
        <begin position="1"/>
        <end position="17"/>
    </location>
</feature>
<proteinExistence type="predicted"/>
<dbReference type="SUPFAM" id="SSF52540">
    <property type="entry name" value="P-loop containing nucleoside triphosphate hydrolases"/>
    <property type="match status" value="1"/>
</dbReference>
<dbReference type="InterPro" id="IPR027417">
    <property type="entry name" value="P-loop_NTPase"/>
</dbReference>
<evidence type="ECO:0000256" key="2">
    <source>
        <dbReference type="SAM" id="SignalP"/>
    </source>
</evidence>
<keyword evidence="4" id="KW-1185">Reference proteome</keyword>
<organism evidence="3 4">
    <name type="scientific">Phytophthora nicotianae P1569</name>
    <dbReference type="NCBI Taxonomy" id="1317065"/>
    <lineage>
        <taxon>Eukaryota</taxon>
        <taxon>Sar</taxon>
        <taxon>Stramenopiles</taxon>
        <taxon>Oomycota</taxon>
        <taxon>Peronosporomycetes</taxon>
        <taxon>Peronosporales</taxon>
        <taxon>Peronosporaceae</taxon>
        <taxon>Phytophthora</taxon>
    </lineage>
</organism>
<feature type="chain" id="PRO_5004773473" description="ABC transporter domain-containing protein" evidence="2">
    <location>
        <begin position="18"/>
        <end position="310"/>
    </location>
</feature>
<dbReference type="Proteomes" id="UP000018721">
    <property type="component" value="Unassembled WGS sequence"/>
</dbReference>
<keyword evidence="2" id="KW-0732">Signal</keyword>
<evidence type="ECO:0000313" key="3">
    <source>
        <dbReference type="EMBL" id="ETI31872.1"/>
    </source>
</evidence>
<dbReference type="eggNOG" id="KOG0065">
    <property type="taxonomic scope" value="Eukaryota"/>
</dbReference>
<dbReference type="AlphaFoldDB" id="V9E0U1"/>
<evidence type="ECO:0000313" key="4">
    <source>
        <dbReference type="Proteomes" id="UP000018721"/>
    </source>
</evidence>
<sequence>MFVVLSIFLATQSFVHATFLEARFSSPSIYADVVATEEDENKEILRYVSGVVKPGSIALVLDQPGFSKTSLMKALSGRFVLEKVLTVAGDVVWGRPTGQHHACLPQLVAYVEQRYKFSPTLMVKEILEYEQRVQVCDHRRDGNRHERGVTNKMQKTVVVALLHLAPKVVEVFDEVTILNEGEMMCHGPRNSNKRNTAFRKGRGPMVIVRGLINASMFWNVDPVNVLVPLGVLFQAVLFLSLDQISQIPTFMAMTLVFAETIEFGHWAERRNLEYNFFESMERTILAKMAVDENEANSYALMVLQVAPQQR</sequence>
<dbReference type="HOGENOM" id="CLU_898546_0_0_1"/>
<evidence type="ECO:0000256" key="1">
    <source>
        <dbReference type="ARBA" id="ARBA00022448"/>
    </source>
</evidence>
<comment type="caution">
    <text evidence="3">The sequence shown here is derived from an EMBL/GenBank/DDBJ whole genome shotgun (WGS) entry which is preliminary data.</text>
</comment>
<dbReference type="EMBL" id="ANIZ01003724">
    <property type="protein sequence ID" value="ETI31872.1"/>
    <property type="molecule type" value="Genomic_DNA"/>
</dbReference>
<protein>
    <recommendedName>
        <fullName evidence="5">ABC transporter domain-containing protein</fullName>
    </recommendedName>
</protein>
<evidence type="ECO:0008006" key="5">
    <source>
        <dbReference type="Google" id="ProtNLM"/>
    </source>
</evidence>
<gene>
    <name evidence="3" type="ORF">F443_21228</name>
</gene>
<accession>V9E0U1</accession>